<evidence type="ECO:0000256" key="1">
    <source>
        <dbReference type="ARBA" id="ARBA00023239"/>
    </source>
</evidence>
<dbReference type="SUPFAM" id="SSF51556">
    <property type="entry name" value="Metallo-dependent hydrolases"/>
    <property type="match status" value="1"/>
</dbReference>
<dbReference type="PANTHER" id="PTHR21240:SF28">
    <property type="entry name" value="ISO-OROTATE DECARBOXYLASE (EUROFUNG)"/>
    <property type="match status" value="1"/>
</dbReference>
<evidence type="ECO:0000259" key="3">
    <source>
        <dbReference type="Pfam" id="PF04909"/>
    </source>
</evidence>
<evidence type="ECO:0000256" key="2">
    <source>
        <dbReference type="SAM" id="MobiDB-lite"/>
    </source>
</evidence>
<dbReference type="Proteomes" id="UP000571950">
    <property type="component" value="Unassembled WGS sequence"/>
</dbReference>
<dbReference type="RefSeq" id="WP_188070010.1">
    <property type="nucleotide sequence ID" value="NZ_BSPS01000110.1"/>
</dbReference>
<name>A0A7W6BMG1_9SPHN</name>
<dbReference type="GO" id="GO:0001760">
    <property type="term" value="F:aminocarboxymuconate-semialdehyde decarboxylase activity"/>
    <property type="evidence" value="ECO:0007669"/>
    <property type="project" value="UniProtKB-EC"/>
</dbReference>
<dbReference type="EMBL" id="JACIDT010000001">
    <property type="protein sequence ID" value="MBB3924429.1"/>
    <property type="molecule type" value="Genomic_DNA"/>
</dbReference>
<evidence type="ECO:0000313" key="5">
    <source>
        <dbReference type="Proteomes" id="UP000571950"/>
    </source>
</evidence>
<protein>
    <submittedName>
        <fullName evidence="4">Aminocarboxymuconate-semialdehyde decarboxylase</fullName>
        <ecNumber evidence="4">4.1.1.45</ecNumber>
    </submittedName>
</protein>
<dbReference type="EC" id="4.1.1.45" evidence="4"/>
<keyword evidence="5" id="KW-1185">Reference proteome</keyword>
<dbReference type="Pfam" id="PF04909">
    <property type="entry name" value="Amidohydro_2"/>
    <property type="match status" value="1"/>
</dbReference>
<proteinExistence type="predicted"/>
<evidence type="ECO:0000313" key="4">
    <source>
        <dbReference type="EMBL" id="MBB3924429.1"/>
    </source>
</evidence>
<dbReference type="AlphaFoldDB" id="A0A7W6BMG1"/>
<gene>
    <name evidence="4" type="ORF">GGR43_000123</name>
</gene>
<feature type="region of interest" description="Disordered" evidence="2">
    <location>
        <begin position="1"/>
        <end position="20"/>
    </location>
</feature>
<dbReference type="GO" id="GO:0019748">
    <property type="term" value="P:secondary metabolic process"/>
    <property type="evidence" value="ECO:0007669"/>
    <property type="project" value="TreeGrafter"/>
</dbReference>
<dbReference type="PANTHER" id="PTHR21240">
    <property type="entry name" value="2-AMINO-3-CARBOXYLMUCONATE-6-SEMIALDEHYDE DECARBOXYLASE"/>
    <property type="match status" value="1"/>
</dbReference>
<keyword evidence="1 4" id="KW-0456">Lyase</keyword>
<sequence length="366" mass="39671">MAGHGHEQGHEQGQGRCCGPDRETIAVRQRGAHLVVDIHAHLHVAAAEARLREAAPDAPRGLPFSCPASDAVNARMFQTIGAKLNGVEERLADMDRLGVDVQAISPNPAQYCYSTPPELGRELARLVNDGIAGAVARAPDRLVGIGTVPLQDCGMAIAEMRRCIADHGMRGIEIGTNIGERELADPEFRSFFQAAEELGVLLLLHPLGFTQGQRLSEHYLNNLIGNPLESTVALSHLIFGGVLEDHPGLKLCVVHGGGYLPGYWGRMDHAWRAREDCRQHISRPPSSYLRRLWFDTLVFDRAQLDALVRSHGADRLCLGSDYPFDMAEPDPVGFLGGLAEEDRSAILGRNAAALLGLAPVAPPDRP</sequence>
<reference evidence="4 5" key="1">
    <citation type="submission" date="2020-08" db="EMBL/GenBank/DDBJ databases">
        <title>Genomic Encyclopedia of Type Strains, Phase IV (KMG-IV): sequencing the most valuable type-strain genomes for metagenomic binning, comparative biology and taxonomic classification.</title>
        <authorList>
            <person name="Goeker M."/>
        </authorList>
    </citation>
    <scope>NUCLEOTIDE SEQUENCE [LARGE SCALE GENOMIC DNA]</scope>
    <source>
        <strain evidence="4 5">DSM 26189</strain>
    </source>
</reference>
<dbReference type="InterPro" id="IPR032465">
    <property type="entry name" value="ACMSD"/>
</dbReference>
<organism evidence="4 5">
    <name type="scientific">Sphingobium jiangsuense</name>
    <dbReference type="NCBI Taxonomy" id="870476"/>
    <lineage>
        <taxon>Bacteria</taxon>
        <taxon>Pseudomonadati</taxon>
        <taxon>Pseudomonadota</taxon>
        <taxon>Alphaproteobacteria</taxon>
        <taxon>Sphingomonadales</taxon>
        <taxon>Sphingomonadaceae</taxon>
        <taxon>Sphingobium</taxon>
    </lineage>
</organism>
<feature type="domain" description="Amidohydrolase-related" evidence="3">
    <location>
        <begin position="36"/>
        <end position="357"/>
    </location>
</feature>
<dbReference type="InterPro" id="IPR006680">
    <property type="entry name" value="Amidohydro-rel"/>
</dbReference>
<dbReference type="InterPro" id="IPR032466">
    <property type="entry name" value="Metal_Hydrolase"/>
</dbReference>
<dbReference type="GO" id="GO:0005737">
    <property type="term" value="C:cytoplasm"/>
    <property type="evidence" value="ECO:0007669"/>
    <property type="project" value="TreeGrafter"/>
</dbReference>
<dbReference type="Gene3D" id="3.20.20.140">
    <property type="entry name" value="Metal-dependent hydrolases"/>
    <property type="match status" value="1"/>
</dbReference>
<feature type="compositionally biased region" description="Basic and acidic residues" evidence="2">
    <location>
        <begin position="1"/>
        <end position="10"/>
    </location>
</feature>
<accession>A0A7W6BMG1</accession>
<dbReference type="GO" id="GO:0016787">
    <property type="term" value="F:hydrolase activity"/>
    <property type="evidence" value="ECO:0007669"/>
    <property type="project" value="InterPro"/>
</dbReference>
<comment type="caution">
    <text evidence="4">The sequence shown here is derived from an EMBL/GenBank/DDBJ whole genome shotgun (WGS) entry which is preliminary data.</text>
</comment>